<evidence type="ECO:0000256" key="1">
    <source>
        <dbReference type="SAM" id="Phobius"/>
    </source>
</evidence>
<organism evidence="2 3">
    <name type="scientific">Williamsoniiplasma luminosum</name>
    <dbReference type="NCBI Taxonomy" id="214888"/>
    <lineage>
        <taxon>Bacteria</taxon>
        <taxon>Bacillati</taxon>
        <taxon>Mycoplasmatota</taxon>
        <taxon>Mollicutes</taxon>
        <taxon>Entomoplasmatales</taxon>
        <taxon>Williamsoniiplasma</taxon>
    </lineage>
</organism>
<feature type="transmembrane region" description="Helical" evidence="1">
    <location>
        <begin position="7"/>
        <end position="26"/>
    </location>
</feature>
<sequence length="483" mass="56728">MIKKSVLIGAVGTFILVLFAMIPFLGQSISQSISPIQYDFASKNYNFQIVKKVNDLSEIHGENSYIEQMMKDMKIFDQNKFKFYDYGTDYEKYQDIDKNESLFIATFATPEYAKVLDSYHKNYESIQDFEKKYLYDLMSSGLGSEVEKLPIFIRNSPQTPFSKISVTISPNVKDTFTWKWMQKMNEIVKFDNPEQQKKAYSDERIRKSIFYIDQQQPWDVKYIKDRFSKDFEFFNALEKILKQSDNQEIQILSLIKDIIRANFLISNGKIFEDFEKEADNPNSLYFIENDKNVISNNQKTDWTWAQYLNITPGVRTIQKIMFSLLEKTAYISIQKENGSSQEKIYRNIKTQFWNPFNVFWKQLINIPNDILDTPLNNKLFEINSSGFLPSSLVTTVYDVNGLDRPHNKNKKNDFQVTNVPNPDEKDQTGFNKFNGQFKNGRNYESIEVIGDTINLTLSYVMVILIVLIFISLSYFIFYKKIIK</sequence>
<feature type="transmembrane region" description="Helical" evidence="1">
    <location>
        <begin position="457"/>
        <end position="477"/>
    </location>
</feature>
<name>A0A2S0NKU6_9MOLU</name>
<accession>A0A2S0NKU6</accession>
<dbReference type="AlphaFoldDB" id="A0A2S0NKU6"/>
<keyword evidence="1" id="KW-0812">Transmembrane</keyword>
<dbReference type="RefSeq" id="WP_303662197.1">
    <property type="nucleotide sequence ID" value="NZ_CP027019.1"/>
</dbReference>
<dbReference type="Proteomes" id="UP000239250">
    <property type="component" value="Chromosome"/>
</dbReference>
<gene>
    <name evidence="2" type="ORF">C5T88_03565</name>
</gene>
<dbReference type="EMBL" id="CP027019">
    <property type="protein sequence ID" value="AVP49625.1"/>
    <property type="molecule type" value="Genomic_DNA"/>
</dbReference>
<evidence type="ECO:0000313" key="2">
    <source>
        <dbReference type="EMBL" id="AVP49625.1"/>
    </source>
</evidence>
<evidence type="ECO:0000313" key="3">
    <source>
        <dbReference type="Proteomes" id="UP000239250"/>
    </source>
</evidence>
<keyword evidence="1" id="KW-1133">Transmembrane helix</keyword>
<reference evidence="3" key="1">
    <citation type="submission" date="2018-02" db="EMBL/GenBank/DDBJ databases">
        <title>Firefly genomes illuminate parallel origins of bioluminescence in beetles.</title>
        <authorList>
            <person name="Fallon T.R."/>
            <person name="Lower S.E.S."/>
            <person name="Behringer M."/>
            <person name="Weng J.-K."/>
        </authorList>
    </citation>
    <scope>NUCLEOTIDE SEQUENCE [LARGE SCALE GENOMIC DNA]</scope>
</reference>
<keyword evidence="1" id="KW-0472">Membrane</keyword>
<protein>
    <submittedName>
        <fullName evidence="2">Uncharacterized protein</fullName>
    </submittedName>
</protein>
<proteinExistence type="predicted"/>